<gene>
    <name evidence="3" type="ordered locus">VC0395_A1054</name>
</gene>
<evidence type="ECO:0000313" key="4">
    <source>
        <dbReference type="Proteomes" id="UP000000249"/>
    </source>
</evidence>
<dbReference type="Proteomes" id="UP000000249">
    <property type="component" value="Chromosome 1"/>
</dbReference>
<dbReference type="eggNOG" id="COG3287">
    <property type="taxonomic scope" value="Bacteria"/>
</dbReference>
<organism evidence="3 4">
    <name type="scientific">Vibrio cholerae serotype O1 (strain ATCC 39541 / Classical Ogawa 395 / O395)</name>
    <dbReference type="NCBI Taxonomy" id="345073"/>
    <lineage>
        <taxon>Bacteria</taxon>
        <taxon>Pseudomonadati</taxon>
        <taxon>Pseudomonadota</taxon>
        <taxon>Gammaproteobacteria</taxon>
        <taxon>Vibrionales</taxon>
        <taxon>Vibrionaceae</taxon>
        <taxon>Vibrio</taxon>
    </lineage>
</organism>
<dbReference type="PATRIC" id="fig|345073.21.peg.1513"/>
<dbReference type="PANTHER" id="PTHR40252:SF2">
    <property type="entry name" value="BLR0328 PROTEIN"/>
    <property type="match status" value="1"/>
</dbReference>
<evidence type="ECO:0000259" key="1">
    <source>
        <dbReference type="SMART" id="SM00897"/>
    </source>
</evidence>
<dbReference type="KEGG" id="vco:VC0395_A1054"/>
<dbReference type="InterPro" id="IPR013702">
    <property type="entry name" value="FIST_domain_N"/>
</dbReference>
<dbReference type="SMART" id="SM00897">
    <property type="entry name" value="FIST"/>
    <property type="match status" value="1"/>
</dbReference>
<dbReference type="AlphaFoldDB" id="A0A0H3AI45"/>
<accession>A0A0H3AI45</accession>
<dbReference type="OrthoDB" id="179842at2"/>
<evidence type="ECO:0000313" key="3">
    <source>
        <dbReference type="EMBL" id="ABQ20735.1"/>
    </source>
</evidence>
<feature type="domain" description="FIST C-domain" evidence="2">
    <location>
        <begin position="237"/>
        <end position="385"/>
    </location>
</feature>
<reference evidence="3 4" key="1">
    <citation type="submission" date="2007-03" db="EMBL/GenBank/DDBJ databases">
        <authorList>
            <person name="Heidelberg J."/>
        </authorList>
    </citation>
    <scope>NUCLEOTIDE SEQUENCE [LARGE SCALE GENOMIC DNA]</scope>
    <source>
        <strain evidence="4">ATCC 39541 / Classical Ogawa 395 / O395</strain>
    </source>
</reference>
<feature type="domain" description="FIST" evidence="1">
    <location>
        <begin position="37"/>
        <end position="236"/>
    </location>
</feature>
<evidence type="ECO:0000259" key="2">
    <source>
        <dbReference type="SMART" id="SM01204"/>
    </source>
</evidence>
<proteinExistence type="predicted"/>
<evidence type="ECO:0008006" key="5">
    <source>
        <dbReference type="Google" id="ProtNLM"/>
    </source>
</evidence>
<protein>
    <recommendedName>
        <fullName evidence="5">Histidine kinase</fullName>
    </recommendedName>
</protein>
<dbReference type="InterPro" id="IPR019494">
    <property type="entry name" value="FIST_C"/>
</dbReference>
<dbReference type="Pfam" id="PF08495">
    <property type="entry name" value="FIST"/>
    <property type="match status" value="1"/>
</dbReference>
<dbReference type="Pfam" id="PF10442">
    <property type="entry name" value="FIST_C"/>
    <property type="match status" value="1"/>
</dbReference>
<dbReference type="PANTHER" id="PTHR40252">
    <property type="entry name" value="BLR0328 PROTEIN"/>
    <property type="match status" value="1"/>
</dbReference>
<sequence length="405" mass="44398">MSSHVYKTRSMRLKTTVSTQVDVYSCIHELQQSMDSNGLSNLICYFTEEYDAQLLSSMLKAAFPGIPIIGCSSCRGVMTQDGYFSNPAVGIMGIYDSPQAAYGTALISLCDNRPIPELIDQAIDNALESADRTGELPSLVLLHATPGIEEVLIEGIDNKFGSQVPIIGGSAADNFISQNWSIFTQEGATDKGIALQLMFPSQSVFGGFSAGYSPTEFSGVITKAKGRVIEEIDNESASGLYKEWIGDHSGIQITEQYLFEHVTRFPLGRVVGKEESCSPQYKLTHPVRRTENGGLEMFANVEVGEQVSLMTGSQNQLIERVTRVIQEASYKSYQDRALFGSLTIFCAGSMLRLGQDIHKVQQKIMEQLNGCAFICPFTFGEQGRFINGENAHGNLMISSIVFYEA</sequence>
<dbReference type="SMART" id="SM01204">
    <property type="entry name" value="FIST_C"/>
    <property type="match status" value="1"/>
</dbReference>
<dbReference type="KEGG" id="vcr:VC395_1564"/>
<name>A0A0H3AI45_VIBC3</name>
<dbReference type="EMBL" id="CP000627">
    <property type="protein sequence ID" value="ABQ20735.1"/>
    <property type="molecule type" value="Genomic_DNA"/>
</dbReference>